<dbReference type="InterPro" id="IPR008183">
    <property type="entry name" value="Aldose_1/G6P_1-epimerase"/>
</dbReference>
<accession>A0A8K0SZ27</accession>
<evidence type="ECO:0000256" key="3">
    <source>
        <dbReference type="ARBA" id="ARBA00012083"/>
    </source>
</evidence>
<comment type="catalytic activity">
    <reaction evidence="1">
        <text>alpha-D-glucose 6-phosphate = beta-D-glucose 6-phosphate</text>
        <dbReference type="Rhea" id="RHEA:16249"/>
        <dbReference type="ChEBI" id="CHEBI:58225"/>
        <dbReference type="ChEBI" id="CHEBI:58247"/>
        <dbReference type="EC" id="5.1.3.15"/>
    </reaction>
</comment>
<feature type="region of interest" description="Disordered" evidence="8">
    <location>
        <begin position="1"/>
        <end position="20"/>
    </location>
</feature>
<gene>
    <name evidence="9" type="ORF">B0I35DRAFT_213990</name>
</gene>
<dbReference type="OrthoDB" id="1659429at2759"/>
<dbReference type="GO" id="GO:0047938">
    <property type="term" value="F:glucose-6-phosphate 1-epimerase activity"/>
    <property type="evidence" value="ECO:0007669"/>
    <property type="project" value="UniProtKB-UniRule"/>
</dbReference>
<evidence type="ECO:0000313" key="10">
    <source>
        <dbReference type="Proteomes" id="UP000813444"/>
    </source>
</evidence>
<dbReference type="PIRSF" id="PIRSF016020">
    <property type="entry name" value="PHexose_mutarotase"/>
    <property type="match status" value="1"/>
</dbReference>
<dbReference type="InterPro" id="IPR025532">
    <property type="entry name" value="G6P_1-epimerase"/>
</dbReference>
<organism evidence="9 10">
    <name type="scientific">Stachybotrys elegans</name>
    <dbReference type="NCBI Taxonomy" id="80388"/>
    <lineage>
        <taxon>Eukaryota</taxon>
        <taxon>Fungi</taxon>
        <taxon>Dikarya</taxon>
        <taxon>Ascomycota</taxon>
        <taxon>Pezizomycotina</taxon>
        <taxon>Sordariomycetes</taxon>
        <taxon>Hypocreomycetidae</taxon>
        <taxon>Hypocreales</taxon>
        <taxon>Stachybotryaceae</taxon>
        <taxon>Stachybotrys</taxon>
    </lineage>
</organism>
<evidence type="ECO:0000256" key="4">
    <source>
        <dbReference type="ARBA" id="ARBA00023235"/>
    </source>
</evidence>
<comment type="similarity">
    <text evidence="2 5">Belongs to the glucose-6-phosphate 1-epimerase family.</text>
</comment>
<feature type="binding site" evidence="7">
    <location>
        <position position="78"/>
    </location>
    <ligand>
        <name>substrate</name>
    </ligand>
</feature>
<dbReference type="EMBL" id="JAGPNK010000005">
    <property type="protein sequence ID" value="KAH7321404.1"/>
    <property type="molecule type" value="Genomic_DNA"/>
</dbReference>
<evidence type="ECO:0000256" key="8">
    <source>
        <dbReference type="SAM" id="MobiDB-lite"/>
    </source>
</evidence>
<dbReference type="GO" id="GO:0005737">
    <property type="term" value="C:cytoplasm"/>
    <property type="evidence" value="ECO:0007669"/>
    <property type="project" value="TreeGrafter"/>
</dbReference>
<evidence type="ECO:0000313" key="9">
    <source>
        <dbReference type="EMBL" id="KAH7321404.1"/>
    </source>
</evidence>
<evidence type="ECO:0000256" key="1">
    <source>
        <dbReference type="ARBA" id="ARBA00001096"/>
    </source>
</evidence>
<evidence type="ECO:0000256" key="5">
    <source>
        <dbReference type="PIRNR" id="PIRNR016020"/>
    </source>
</evidence>
<proteinExistence type="inferred from homology"/>
<feature type="active site" evidence="6">
    <location>
        <position position="289"/>
    </location>
</feature>
<evidence type="ECO:0000256" key="6">
    <source>
        <dbReference type="PIRSR" id="PIRSR016020-1"/>
    </source>
</evidence>
<feature type="active site" evidence="6">
    <location>
        <position position="183"/>
    </location>
</feature>
<comment type="caution">
    <text evidence="9">The sequence shown here is derived from an EMBL/GenBank/DDBJ whole genome shotgun (WGS) entry which is preliminary data.</text>
</comment>
<dbReference type="Gene3D" id="2.70.98.10">
    <property type="match status" value="1"/>
</dbReference>
<keyword evidence="10" id="KW-1185">Reference proteome</keyword>
<feature type="binding site" evidence="7">
    <location>
        <position position="102"/>
    </location>
    <ligand>
        <name>substrate</name>
    </ligand>
</feature>
<dbReference type="PANTHER" id="PTHR11122">
    <property type="entry name" value="APOSPORY-ASSOCIATED PROTEIN C-RELATED"/>
    <property type="match status" value="1"/>
</dbReference>
<dbReference type="Pfam" id="PF01263">
    <property type="entry name" value="Aldose_epim"/>
    <property type="match status" value="1"/>
</dbReference>
<dbReference type="PANTHER" id="PTHR11122:SF13">
    <property type="entry name" value="GLUCOSE-6-PHOSPHATE 1-EPIMERASE"/>
    <property type="match status" value="1"/>
</dbReference>
<dbReference type="AlphaFoldDB" id="A0A8K0SZ27"/>
<dbReference type="SUPFAM" id="SSF74650">
    <property type="entry name" value="Galactose mutarotase-like"/>
    <property type="match status" value="1"/>
</dbReference>
<feature type="binding site" evidence="7">
    <location>
        <position position="107"/>
    </location>
    <ligand>
        <name>substrate</name>
    </ligand>
</feature>
<dbReference type="EC" id="5.1.3.15" evidence="3 5"/>
<dbReference type="Proteomes" id="UP000813444">
    <property type="component" value="Unassembled WGS sequence"/>
</dbReference>
<dbReference type="InterPro" id="IPR014718">
    <property type="entry name" value="GH-type_carb-bd"/>
</dbReference>
<name>A0A8K0SZ27_9HYPO</name>
<reference evidence="9" key="1">
    <citation type="journal article" date="2021" name="Nat. Commun.">
        <title>Genetic determinants of endophytism in the Arabidopsis root mycobiome.</title>
        <authorList>
            <person name="Mesny F."/>
            <person name="Miyauchi S."/>
            <person name="Thiergart T."/>
            <person name="Pickel B."/>
            <person name="Atanasova L."/>
            <person name="Karlsson M."/>
            <person name="Huettel B."/>
            <person name="Barry K.W."/>
            <person name="Haridas S."/>
            <person name="Chen C."/>
            <person name="Bauer D."/>
            <person name="Andreopoulos W."/>
            <person name="Pangilinan J."/>
            <person name="LaButti K."/>
            <person name="Riley R."/>
            <person name="Lipzen A."/>
            <person name="Clum A."/>
            <person name="Drula E."/>
            <person name="Henrissat B."/>
            <person name="Kohler A."/>
            <person name="Grigoriev I.V."/>
            <person name="Martin F.M."/>
            <person name="Hacquard S."/>
        </authorList>
    </citation>
    <scope>NUCLEOTIDE SEQUENCE</scope>
    <source>
        <strain evidence="9">MPI-CAGE-CH-0235</strain>
    </source>
</reference>
<sequence>MVDRPHRPMALASTPGFPPQAQVTISDDNSTVKAVLPTGESVQVRLYGATVSSWKTATGKDNLWMSEAAVLDGSKAIRGGIPVVFPVFGTAPDKESVAKLPQHGFARISRWEFLGKSTSEGSSSNVKLDFGLSSENLDDNLKSLWPYKFGLLYSVALDPDSLKTTLVVTNQGDEPFEFQTLFHTYFNISDISAINIAGLEDSDYLDKVDSLKTKHQDSSITITSEMDRVYEPPKKSEVPVVISEDGEPRFEIVRDNLDQVVVWNPWTETAAKMADFAPNEGYKNMVCVEPGSLKPWQKLEKGDAFEAAQTIKLV</sequence>
<dbReference type="CDD" id="cd09020">
    <property type="entry name" value="D-hex-6-P-epi_like"/>
    <property type="match status" value="1"/>
</dbReference>
<dbReference type="GO" id="GO:0030246">
    <property type="term" value="F:carbohydrate binding"/>
    <property type="evidence" value="ECO:0007669"/>
    <property type="project" value="UniProtKB-UniRule"/>
</dbReference>
<comment type="function">
    <text evidence="5">Catalyzes the interconversion between the alpha and beta anomers from at least three hexose 6-phosphate sugars (Glc6P, Gal6P, and Man6P).</text>
</comment>
<protein>
    <recommendedName>
        <fullName evidence="3 5">Glucose-6-phosphate 1-epimerase</fullName>
        <ecNumber evidence="3 5">5.1.3.15</ecNumber>
    </recommendedName>
</protein>
<evidence type="ECO:0000256" key="2">
    <source>
        <dbReference type="ARBA" id="ARBA00005866"/>
    </source>
</evidence>
<evidence type="ECO:0000256" key="7">
    <source>
        <dbReference type="PIRSR" id="PIRSR016020-2"/>
    </source>
</evidence>
<dbReference type="GO" id="GO:0005975">
    <property type="term" value="P:carbohydrate metabolic process"/>
    <property type="evidence" value="ECO:0007669"/>
    <property type="project" value="InterPro"/>
</dbReference>
<keyword evidence="4 5" id="KW-0413">Isomerase</keyword>
<dbReference type="InterPro" id="IPR011013">
    <property type="entry name" value="Gal_mutarotase_sf_dom"/>
</dbReference>